<organism evidence="5 6">
    <name type="scientific">Ambispora gerdemannii</name>
    <dbReference type="NCBI Taxonomy" id="144530"/>
    <lineage>
        <taxon>Eukaryota</taxon>
        <taxon>Fungi</taxon>
        <taxon>Fungi incertae sedis</taxon>
        <taxon>Mucoromycota</taxon>
        <taxon>Glomeromycotina</taxon>
        <taxon>Glomeromycetes</taxon>
        <taxon>Archaeosporales</taxon>
        <taxon>Ambisporaceae</taxon>
        <taxon>Ambispora</taxon>
    </lineage>
</organism>
<dbReference type="GO" id="GO:0006508">
    <property type="term" value="P:proteolysis"/>
    <property type="evidence" value="ECO:0007669"/>
    <property type="project" value="UniProtKB-KW"/>
</dbReference>
<keyword evidence="6" id="KW-1185">Reference proteome</keyword>
<dbReference type="EMBL" id="CAJVPL010005352">
    <property type="protein sequence ID" value="CAG8657219.1"/>
    <property type="molecule type" value="Genomic_DNA"/>
</dbReference>
<feature type="non-terminal residue" evidence="5">
    <location>
        <position position="124"/>
    </location>
</feature>
<dbReference type="InterPro" id="IPR038765">
    <property type="entry name" value="Papain-like_cys_pep_sf"/>
</dbReference>
<evidence type="ECO:0000256" key="2">
    <source>
        <dbReference type="ARBA" id="ARBA00022670"/>
    </source>
</evidence>
<evidence type="ECO:0000313" key="5">
    <source>
        <dbReference type="EMBL" id="CAG8657219.1"/>
    </source>
</evidence>
<dbReference type="Pfam" id="PF02902">
    <property type="entry name" value="Peptidase_C48"/>
    <property type="match status" value="1"/>
</dbReference>
<dbReference type="Proteomes" id="UP000789831">
    <property type="component" value="Unassembled WGS sequence"/>
</dbReference>
<comment type="similarity">
    <text evidence="1">Belongs to the peptidase C48 family.</text>
</comment>
<dbReference type="Gene3D" id="3.40.395.10">
    <property type="entry name" value="Adenoviral Proteinase, Chain A"/>
    <property type="match status" value="1"/>
</dbReference>
<dbReference type="SUPFAM" id="SSF54001">
    <property type="entry name" value="Cysteine proteinases"/>
    <property type="match status" value="1"/>
</dbReference>
<gene>
    <name evidence="5" type="ORF">AGERDE_LOCUS11652</name>
</gene>
<proteinExistence type="inferred from homology"/>
<dbReference type="AlphaFoldDB" id="A0A9N9H9I6"/>
<evidence type="ECO:0000259" key="4">
    <source>
        <dbReference type="Pfam" id="PF02902"/>
    </source>
</evidence>
<sequence>RLVKNDKFKILPAHQFHYVKETKGTAEANAHLAFPELLQELTGFSGELVKSQKFWHYDTLRGANDSYVEPLVTELCQQIQQTNEPNLSEYLIKRHDIRQGNGYDCGVAVITITKRIIELTTKQS</sequence>
<dbReference type="GO" id="GO:0008234">
    <property type="term" value="F:cysteine-type peptidase activity"/>
    <property type="evidence" value="ECO:0007669"/>
    <property type="project" value="InterPro"/>
</dbReference>
<dbReference type="InterPro" id="IPR003653">
    <property type="entry name" value="Peptidase_C48_C"/>
</dbReference>
<keyword evidence="2" id="KW-0645">Protease</keyword>
<accession>A0A9N9H9I6</accession>
<dbReference type="GO" id="GO:0019783">
    <property type="term" value="F:ubiquitin-like protein peptidase activity"/>
    <property type="evidence" value="ECO:0007669"/>
    <property type="project" value="UniProtKB-ARBA"/>
</dbReference>
<evidence type="ECO:0000256" key="1">
    <source>
        <dbReference type="ARBA" id="ARBA00005234"/>
    </source>
</evidence>
<evidence type="ECO:0000313" key="6">
    <source>
        <dbReference type="Proteomes" id="UP000789831"/>
    </source>
</evidence>
<comment type="caution">
    <text evidence="5">The sequence shown here is derived from an EMBL/GenBank/DDBJ whole genome shotgun (WGS) entry which is preliminary data.</text>
</comment>
<reference evidence="5" key="1">
    <citation type="submission" date="2021-06" db="EMBL/GenBank/DDBJ databases">
        <authorList>
            <person name="Kallberg Y."/>
            <person name="Tangrot J."/>
            <person name="Rosling A."/>
        </authorList>
    </citation>
    <scope>NUCLEOTIDE SEQUENCE</scope>
    <source>
        <strain evidence="5">MT106</strain>
    </source>
</reference>
<dbReference type="OrthoDB" id="2438720at2759"/>
<keyword evidence="3" id="KW-0378">Hydrolase</keyword>
<feature type="domain" description="Ubiquitin-like protease family profile" evidence="4">
    <location>
        <begin position="50"/>
        <end position="118"/>
    </location>
</feature>
<protein>
    <submittedName>
        <fullName evidence="5">9474_t:CDS:1</fullName>
    </submittedName>
</protein>
<evidence type="ECO:0000256" key="3">
    <source>
        <dbReference type="ARBA" id="ARBA00022801"/>
    </source>
</evidence>
<name>A0A9N9H9I6_9GLOM</name>